<sequence>MMNCIGVACILLAFYVQYSNAVMNGTLCVTDYWQTFSCALKLPASSSGNTSHWLEFQDNVDHMNGVYPCPIQITNEHHVCSFPDIHFTEYDEYSVKLNSSQNGKNSSYLLYSAFSPAKNIKPRTPFNLTFQHKNGTCGFFWMSGYENHIYRDALHLKYELLYYKDGDPENISVHSDKERIESKMDLDPGCSYTAMVRTGLTTGRRYSGSWSDWSNESSPIGKIVVGTVFILGLIIVFLFIPGSRQVFSHYLPPYVTPPYPVKVCGLFSRFVGHMTISQFKTREIAWVPTPAAYFQPLYENHHGNFKCWVLAKSPLHDNHVLEEFSTLDKISEVTTILQDPVEKPVPYLPVQVHPPAQLHSPYVGPLADAWVPSEIAATCSVSRVPCKLSLFYEDPLHEEDQLMCLRQDEESQVHPALSLKSLGDSDSEREVGGFMNPSPRCFKQDYCILTDTPCGPVPNFSTVGS</sequence>
<dbReference type="SUPFAM" id="SSF49265">
    <property type="entry name" value="Fibronectin type III"/>
    <property type="match status" value="2"/>
</dbReference>
<dbReference type="InterPro" id="IPR013783">
    <property type="entry name" value="Ig-like_fold"/>
</dbReference>
<dbReference type="EMBL" id="SRMA01026235">
    <property type="protein sequence ID" value="TRY86255.1"/>
    <property type="molecule type" value="Genomic_DNA"/>
</dbReference>
<evidence type="ECO:0000256" key="4">
    <source>
        <dbReference type="ARBA" id="ARBA00022989"/>
    </source>
</evidence>
<evidence type="ECO:0000313" key="10">
    <source>
        <dbReference type="Proteomes" id="UP000316079"/>
    </source>
</evidence>
<comment type="caution">
    <text evidence="9">The sequence shown here is derived from an EMBL/GenBank/DDBJ whole genome shotgun (WGS) entry which is preliminary data.</text>
</comment>
<dbReference type="GO" id="GO:0004896">
    <property type="term" value="F:cytokine receptor activity"/>
    <property type="evidence" value="ECO:0007669"/>
    <property type="project" value="TreeGrafter"/>
</dbReference>
<evidence type="ECO:0000256" key="2">
    <source>
        <dbReference type="ARBA" id="ARBA00022692"/>
    </source>
</evidence>
<reference evidence="9 10" key="1">
    <citation type="journal article" date="2019" name="Sci. Data">
        <title>Hybrid genome assembly and annotation of Danionella translucida.</title>
        <authorList>
            <person name="Kadobianskyi M."/>
            <person name="Schulze L."/>
            <person name="Schuelke M."/>
            <person name="Judkewitz B."/>
        </authorList>
    </citation>
    <scope>NUCLEOTIDE SEQUENCE [LARGE SCALE GENOMIC DNA]</scope>
    <source>
        <strain evidence="9 10">Bolton</strain>
    </source>
</reference>
<dbReference type="AlphaFoldDB" id="A0A553Q8J9"/>
<keyword evidence="3 8" id="KW-0732">Signal</keyword>
<feature type="transmembrane region" description="Helical" evidence="7">
    <location>
        <begin position="220"/>
        <end position="240"/>
    </location>
</feature>
<feature type="chain" id="PRO_5022038133" evidence="8">
    <location>
        <begin position="22"/>
        <end position="465"/>
    </location>
</feature>
<dbReference type="GO" id="GO:0009897">
    <property type="term" value="C:external side of plasma membrane"/>
    <property type="evidence" value="ECO:0007669"/>
    <property type="project" value="TreeGrafter"/>
</dbReference>
<dbReference type="InterPro" id="IPR036116">
    <property type="entry name" value="FN3_sf"/>
</dbReference>
<dbReference type="Gene3D" id="2.60.40.10">
    <property type="entry name" value="Immunoglobulins"/>
    <property type="match status" value="2"/>
</dbReference>
<dbReference type="STRING" id="623744.A0A553Q8J9"/>
<proteinExistence type="predicted"/>
<protein>
    <submittedName>
        <fullName evidence="9">Uncharacterized protein</fullName>
    </submittedName>
</protein>
<keyword evidence="10" id="KW-1185">Reference proteome</keyword>
<evidence type="ECO:0000256" key="6">
    <source>
        <dbReference type="ARBA" id="ARBA00023170"/>
    </source>
</evidence>
<evidence type="ECO:0000256" key="7">
    <source>
        <dbReference type="SAM" id="Phobius"/>
    </source>
</evidence>
<evidence type="ECO:0000256" key="3">
    <source>
        <dbReference type="ARBA" id="ARBA00022729"/>
    </source>
</evidence>
<dbReference type="OrthoDB" id="8897483at2759"/>
<comment type="subcellular location">
    <subcellularLocation>
        <location evidence="1">Membrane</location>
        <topology evidence="1">Single-pass membrane protein</topology>
    </subcellularLocation>
</comment>
<dbReference type="PANTHER" id="PTHR23037">
    <property type="entry name" value="CYTOKINE RECEPTOR"/>
    <property type="match status" value="1"/>
</dbReference>
<accession>A0A553Q8J9</accession>
<gene>
    <name evidence="9" type="ORF">DNTS_015829</name>
</gene>
<dbReference type="Proteomes" id="UP000316079">
    <property type="component" value="Unassembled WGS sequence"/>
</dbReference>
<organism evidence="9 10">
    <name type="scientific">Danionella cerebrum</name>
    <dbReference type="NCBI Taxonomy" id="2873325"/>
    <lineage>
        <taxon>Eukaryota</taxon>
        <taxon>Metazoa</taxon>
        <taxon>Chordata</taxon>
        <taxon>Craniata</taxon>
        <taxon>Vertebrata</taxon>
        <taxon>Euteleostomi</taxon>
        <taxon>Actinopterygii</taxon>
        <taxon>Neopterygii</taxon>
        <taxon>Teleostei</taxon>
        <taxon>Ostariophysi</taxon>
        <taxon>Cypriniformes</taxon>
        <taxon>Danionidae</taxon>
        <taxon>Danioninae</taxon>
        <taxon>Danionella</taxon>
    </lineage>
</organism>
<keyword evidence="2 7" id="KW-0812">Transmembrane</keyword>
<keyword evidence="4 7" id="KW-1133">Transmembrane helix</keyword>
<keyword evidence="6" id="KW-0675">Receptor</keyword>
<evidence type="ECO:0000256" key="5">
    <source>
        <dbReference type="ARBA" id="ARBA00023136"/>
    </source>
</evidence>
<dbReference type="PANTHER" id="PTHR23037:SF7">
    <property type="entry name" value="INTERLEUKIN-21 RECEPTOR"/>
    <property type="match status" value="1"/>
</dbReference>
<keyword evidence="5 7" id="KW-0472">Membrane</keyword>
<evidence type="ECO:0000256" key="1">
    <source>
        <dbReference type="ARBA" id="ARBA00004167"/>
    </source>
</evidence>
<evidence type="ECO:0000256" key="8">
    <source>
        <dbReference type="SAM" id="SignalP"/>
    </source>
</evidence>
<feature type="signal peptide" evidence="8">
    <location>
        <begin position="1"/>
        <end position="21"/>
    </location>
</feature>
<evidence type="ECO:0000313" key="9">
    <source>
        <dbReference type="EMBL" id="TRY86255.1"/>
    </source>
</evidence>
<name>A0A553Q8J9_9TELE</name>